<comment type="caution">
    <text evidence="4">The sequence shown here is derived from an EMBL/GenBank/DDBJ whole genome shotgun (WGS) entry which is preliminary data.</text>
</comment>
<dbReference type="InterPro" id="IPR051637">
    <property type="entry name" value="Ank_repeat_dom-contain_49"/>
</dbReference>
<dbReference type="Proteomes" id="UP000719412">
    <property type="component" value="Unassembled WGS sequence"/>
</dbReference>
<dbReference type="SMART" id="SM00248">
    <property type="entry name" value="ANK"/>
    <property type="match status" value="2"/>
</dbReference>
<name>A0A8J6HAK4_TENMO</name>
<protein>
    <recommendedName>
        <fullName evidence="6">Ankyrin repeat protein</fullName>
    </recommendedName>
</protein>
<evidence type="ECO:0000256" key="2">
    <source>
        <dbReference type="ARBA" id="ARBA00023043"/>
    </source>
</evidence>
<accession>A0A8J6HAK4</accession>
<reference evidence="4" key="1">
    <citation type="journal article" date="2020" name="J Insects Food Feed">
        <title>The yellow mealworm (Tenebrio molitor) genome: a resource for the emerging insects as food and feed industry.</title>
        <authorList>
            <person name="Eriksson T."/>
            <person name="Andere A."/>
            <person name="Kelstrup H."/>
            <person name="Emery V."/>
            <person name="Picard C."/>
        </authorList>
    </citation>
    <scope>NUCLEOTIDE SEQUENCE</scope>
    <source>
        <strain evidence="4">Stoneville</strain>
        <tissue evidence="4">Whole head</tissue>
    </source>
</reference>
<evidence type="ECO:0000313" key="4">
    <source>
        <dbReference type="EMBL" id="KAH0815215.1"/>
    </source>
</evidence>
<dbReference type="PROSITE" id="PS50297">
    <property type="entry name" value="ANK_REP_REGION"/>
    <property type="match status" value="1"/>
</dbReference>
<dbReference type="PANTHER" id="PTHR24180:SF45">
    <property type="entry name" value="POLY [ADP-RIBOSE] POLYMERASE TANKYRASE"/>
    <property type="match status" value="1"/>
</dbReference>
<reference evidence="4" key="2">
    <citation type="submission" date="2021-08" db="EMBL/GenBank/DDBJ databases">
        <authorList>
            <person name="Eriksson T."/>
        </authorList>
    </citation>
    <scope>NUCLEOTIDE SEQUENCE</scope>
    <source>
        <strain evidence="4">Stoneville</strain>
        <tissue evidence="4">Whole head</tissue>
    </source>
</reference>
<dbReference type="EMBL" id="JABDTM020023413">
    <property type="protein sequence ID" value="KAH0815215.1"/>
    <property type="molecule type" value="Genomic_DNA"/>
</dbReference>
<dbReference type="Pfam" id="PF12796">
    <property type="entry name" value="Ank_2"/>
    <property type="match status" value="1"/>
</dbReference>
<dbReference type="InterPro" id="IPR002110">
    <property type="entry name" value="Ankyrin_rpt"/>
</dbReference>
<keyword evidence="1" id="KW-0677">Repeat</keyword>
<dbReference type="PANTHER" id="PTHR24180">
    <property type="entry name" value="CYCLIN-DEPENDENT KINASE INHIBITOR 2C-RELATED"/>
    <property type="match status" value="1"/>
</dbReference>
<evidence type="ECO:0000256" key="1">
    <source>
        <dbReference type="ARBA" id="ARBA00022737"/>
    </source>
</evidence>
<evidence type="ECO:0000256" key="3">
    <source>
        <dbReference type="PROSITE-ProRule" id="PRU00023"/>
    </source>
</evidence>
<organism evidence="4 5">
    <name type="scientific">Tenebrio molitor</name>
    <name type="common">Yellow mealworm beetle</name>
    <dbReference type="NCBI Taxonomy" id="7067"/>
    <lineage>
        <taxon>Eukaryota</taxon>
        <taxon>Metazoa</taxon>
        <taxon>Ecdysozoa</taxon>
        <taxon>Arthropoda</taxon>
        <taxon>Hexapoda</taxon>
        <taxon>Insecta</taxon>
        <taxon>Pterygota</taxon>
        <taxon>Neoptera</taxon>
        <taxon>Endopterygota</taxon>
        <taxon>Coleoptera</taxon>
        <taxon>Polyphaga</taxon>
        <taxon>Cucujiformia</taxon>
        <taxon>Tenebrionidae</taxon>
        <taxon>Tenebrio</taxon>
    </lineage>
</organism>
<evidence type="ECO:0008006" key="6">
    <source>
        <dbReference type="Google" id="ProtNLM"/>
    </source>
</evidence>
<keyword evidence="2 3" id="KW-0040">ANK repeat</keyword>
<keyword evidence="5" id="KW-1185">Reference proteome</keyword>
<dbReference type="InterPro" id="IPR036770">
    <property type="entry name" value="Ankyrin_rpt-contain_sf"/>
</dbReference>
<proteinExistence type="predicted"/>
<evidence type="ECO:0000313" key="5">
    <source>
        <dbReference type="Proteomes" id="UP000719412"/>
    </source>
</evidence>
<sequence>MKLLKDAKAQGDLAHLLQKKIICNSPFMTAVEALLSERKNQGPSTNDLDNSNFQYKGMELNLINSWMTNLLQFCDKPIITQTVSNLLKKGADAKRRNRRQQTYLHYKIPYKYEMVAEMLVRHGGDINAQDVWGRTPLYMACSNGSFPDEALHFLMRRGADPFIETNCSIIPLAVLNPRKQDLLDVIFDYTFGDSTEITVKLPWLIKGLVRNSPAFRKLCDKSFHVTWTPCDLTDLCTKIPDAKPGNLALFLDVFEDVVAAMFDNIKTANPISDIVKNMFWYTHGGCRMKRKRYFALLQVIFKSRTVSKFVERLQINDAIIAQVIEGSLQDNANNLDDLTDLVARMLKEGVHLSFVDVYMAGTYSKTSEMYHILSEAEIIPIAGTVFSSWSIPSEIILKYDMYISPSKIINYINERCRFLDESSHDVGLEYLDYFCDPGINERVLNNAVNVNKVQERINRLPKMPSLLQLSRDACRKQIIKCLGYKTNREFRAALDRLPIVGGQRRRSIEDSGQKNLSEVVGVRRRERRDDLKRGLQVPNRMERNVSTIRGVFLIRPKVECSKASQIPSARIFAKQHNNG</sequence>
<dbReference type="Gene3D" id="1.25.40.20">
    <property type="entry name" value="Ankyrin repeat-containing domain"/>
    <property type="match status" value="1"/>
</dbReference>
<dbReference type="AlphaFoldDB" id="A0A8J6HAK4"/>
<gene>
    <name evidence="4" type="ORF">GEV33_007576</name>
</gene>
<dbReference type="PROSITE" id="PS50088">
    <property type="entry name" value="ANK_REPEAT"/>
    <property type="match status" value="1"/>
</dbReference>
<feature type="repeat" description="ANK" evidence="3">
    <location>
        <begin position="132"/>
        <end position="166"/>
    </location>
</feature>
<dbReference type="SUPFAM" id="SSF48403">
    <property type="entry name" value="Ankyrin repeat"/>
    <property type="match status" value="1"/>
</dbReference>